<gene>
    <name evidence="2" type="ORF">C8J48_3631</name>
</gene>
<proteinExistence type="predicted"/>
<evidence type="ECO:0000313" key="2">
    <source>
        <dbReference type="EMBL" id="PTM53307.1"/>
    </source>
</evidence>
<reference evidence="2 3" key="1">
    <citation type="submission" date="2018-04" db="EMBL/GenBank/DDBJ databases">
        <title>Genomic Encyclopedia of Archaeal and Bacterial Type Strains, Phase II (KMG-II): from individual species to whole genera.</title>
        <authorList>
            <person name="Goeker M."/>
        </authorList>
    </citation>
    <scope>NUCLEOTIDE SEQUENCE [LARGE SCALE GENOMIC DNA]</scope>
    <source>
        <strain evidence="2 3">DSM 45169</strain>
    </source>
</reference>
<dbReference type="RefSeq" id="WP_107728590.1">
    <property type="nucleotide sequence ID" value="NZ_PZZP01000004.1"/>
</dbReference>
<keyword evidence="1" id="KW-0472">Membrane</keyword>
<comment type="caution">
    <text evidence="2">The sequence shown here is derived from an EMBL/GenBank/DDBJ whole genome shotgun (WGS) entry which is preliminary data.</text>
</comment>
<keyword evidence="3" id="KW-1185">Reference proteome</keyword>
<feature type="transmembrane region" description="Helical" evidence="1">
    <location>
        <begin position="12"/>
        <end position="34"/>
    </location>
</feature>
<sequence length="111" mass="12722">MKKRVINAVKWWLSIAAFLYFMQWFDYVAFAPTAGFSNVTLSFNHSFNLLMPAAFALVFFFIGLPQKKGMDADGYASTERKVRRFLRVLGWIGGGLLVAYLAWGVCRIIWI</sequence>
<organism evidence="2 3">
    <name type="scientific">Desmospora activa DSM 45169</name>
    <dbReference type="NCBI Taxonomy" id="1121389"/>
    <lineage>
        <taxon>Bacteria</taxon>
        <taxon>Bacillati</taxon>
        <taxon>Bacillota</taxon>
        <taxon>Bacilli</taxon>
        <taxon>Bacillales</taxon>
        <taxon>Thermoactinomycetaceae</taxon>
        <taxon>Desmospora</taxon>
    </lineage>
</organism>
<feature type="transmembrane region" description="Helical" evidence="1">
    <location>
        <begin position="85"/>
        <end position="110"/>
    </location>
</feature>
<keyword evidence="1" id="KW-0812">Transmembrane</keyword>
<evidence type="ECO:0000256" key="1">
    <source>
        <dbReference type="SAM" id="Phobius"/>
    </source>
</evidence>
<name>A0A2T4Z0P0_9BACL</name>
<dbReference type="AlphaFoldDB" id="A0A2T4Z0P0"/>
<evidence type="ECO:0000313" key="3">
    <source>
        <dbReference type="Proteomes" id="UP000241639"/>
    </source>
</evidence>
<protein>
    <submittedName>
        <fullName evidence="2">Uncharacterized protein</fullName>
    </submittedName>
</protein>
<dbReference type="Proteomes" id="UP000241639">
    <property type="component" value="Unassembled WGS sequence"/>
</dbReference>
<feature type="transmembrane region" description="Helical" evidence="1">
    <location>
        <begin position="46"/>
        <end position="64"/>
    </location>
</feature>
<dbReference type="EMBL" id="PZZP01000004">
    <property type="protein sequence ID" value="PTM53307.1"/>
    <property type="molecule type" value="Genomic_DNA"/>
</dbReference>
<keyword evidence="1" id="KW-1133">Transmembrane helix</keyword>
<accession>A0A2T4Z0P0</accession>